<comment type="pathway">
    <text evidence="1">Cofactor biosynthesis; tetrahydrofolate biosynthesis; 2-amino-4-hydroxy-6-hydroxymethyl-7,8-dihydropteridine diphosphate from 7,8-dihydroneopterin triphosphate: step 4/4.</text>
</comment>
<accession>A0ABN0NXU1</accession>
<evidence type="ECO:0000256" key="12">
    <source>
        <dbReference type="ARBA" id="ARBA00033413"/>
    </source>
</evidence>
<evidence type="ECO:0000256" key="1">
    <source>
        <dbReference type="ARBA" id="ARBA00005051"/>
    </source>
</evidence>
<evidence type="ECO:0000259" key="13">
    <source>
        <dbReference type="Pfam" id="PF01288"/>
    </source>
</evidence>
<dbReference type="Proteomes" id="UP000016649">
    <property type="component" value="Unassembled WGS sequence"/>
</dbReference>
<evidence type="ECO:0000256" key="9">
    <source>
        <dbReference type="ARBA" id="ARBA00022909"/>
    </source>
</evidence>
<evidence type="ECO:0000313" key="15">
    <source>
        <dbReference type="Proteomes" id="UP000016649"/>
    </source>
</evidence>
<organism evidence="14 15">
    <name type="scientific">Treponema lecithinolyticum ATCC 700332</name>
    <dbReference type="NCBI Taxonomy" id="1321815"/>
    <lineage>
        <taxon>Bacteria</taxon>
        <taxon>Pseudomonadati</taxon>
        <taxon>Spirochaetota</taxon>
        <taxon>Spirochaetia</taxon>
        <taxon>Spirochaetales</taxon>
        <taxon>Treponemataceae</taxon>
        <taxon>Treponema</taxon>
    </lineage>
</organism>
<keyword evidence="15" id="KW-1185">Reference proteome</keyword>
<dbReference type="Gene3D" id="3.30.70.560">
    <property type="entry name" value="7,8-Dihydro-6-hydroxymethylpterin-pyrophosphokinase HPPK"/>
    <property type="match status" value="1"/>
</dbReference>
<dbReference type="SUPFAM" id="SSF55083">
    <property type="entry name" value="6-hydroxymethyl-7,8-dihydropterin pyrophosphokinase, HPPK"/>
    <property type="match status" value="1"/>
</dbReference>
<evidence type="ECO:0000256" key="6">
    <source>
        <dbReference type="ARBA" id="ARBA00022741"/>
    </source>
</evidence>
<evidence type="ECO:0000256" key="4">
    <source>
        <dbReference type="ARBA" id="ARBA00016218"/>
    </source>
</evidence>
<comment type="similarity">
    <text evidence="2">Belongs to the HPPK family.</text>
</comment>
<keyword evidence="9" id="KW-0289">Folate biosynthesis</keyword>
<sequence>MPPFSVVLGLGSNLPFCANGQSLEPLDILKKACRSIQGFLSGIKLSSVYTSAPMYVERQPLFYNMVVSGFFDGSAEQLLRLTQQTEAAYGRTRTKETRFGPRTLDIDIELFADMHIQTQTLHIPHPRLSERAFVLIPLLEILTEPADTQKRTFYEHCLCALAVQKTSGAHCVCNTDAYSFEVLNTVCKVSGIKKFCSPFKL</sequence>
<reference evidence="14 15" key="1">
    <citation type="submission" date="2013-08" db="EMBL/GenBank/DDBJ databases">
        <authorList>
            <person name="Weinstock G."/>
            <person name="Sodergren E."/>
            <person name="Wylie T."/>
            <person name="Fulton L."/>
            <person name="Fulton R."/>
            <person name="Fronick C."/>
            <person name="O'Laughlin M."/>
            <person name="Godfrey J."/>
            <person name="Miner T."/>
            <person name="Herter B."/>
            <person name="Appelbaum E."/>
            <person name="Cordes M."/>
            <person name="Lek S."/>
            <person name="Wollam A."/>
            <person name="Pepin K.H."/>
            <person name="Palsikar V.B."/>
            <person name="Mitreva M."/>
            <person name="Wilson R.K."/>
        </authorList>
    </citation>
    <scope>NUCLEOTIDE SEQUENCE [LARGE SCALE GENOMIC DNA]</scope>
    <source>
        <strain evidence="14 15">ATCC 700332</strain>
    </source>
</reference>
<evidence type="ECO:0000256" key="10">
    <source>
        <dbReference type="ARBA" id="ARBA00029409"/>
    </source>
</evidence>
<comment type="caution">
    <text evidence="14">The sequence shown here is derived from an EMBL/GenBank/DDBJ whole genome shotgun (WGS) entry which is preliminary data.</text>
</comment>
<evidence type="ECO:0000256" key="7">
    <source>
        <dbReference type="ARBA" id="ARBA00022777"/>
    </source>
</evidence>
<evidence type="ECO:0000256" key="11">
    <source>
        <dbReference type="ARBA" id="ARBA00029766"/>
    </source>
</evidence>
<keyword evidence="7" id="KW-0418">Kinase</keyword>
<dbReference type="InterPro" id="IPR000550">
    <property type="entry name" value="Hppk"/>
</dbReference>
<dbReference type="PANTHER" id="PTHR43071">
    <property type="entry name" value="2-AMINO-4-HYDROXY-6-HYDROXYMETHYLDIHYDROPTERIDINE PYROPHOSPHOKINASE"/>
    <property type="match status" value="1"/>
</dbReference>
<feature type="domain" description="7,8-dihydro-6-hydroxymethylpterin-pyrophosphokinase" evidence="13">
    <location>
        <begin position="7"/>
        <end position="141"/>
    </location>
</feature>
<evidence type="ECO:0000313" key="14">
    <source>
        <dbReference type="EMBL" id="ERJ92361.1"/>
    </source>
</evidence>
<gene>
    <name evidence="14" type="ORF">HMPREF9193_01521</name>
</gene>
<keyword evidence="5" id="KW-0808">Transferase</keyword>
<dbReference type="Pfam" id="PF01288">
    <property type="entry name" value="HPPK"/>
    <property type="match status" value="1"/>
</dbReference>
<dbReference type="CDD" id="cd00483">
    <property type="entry name" value="HPPK"/>
    <property type="match status" value="1"/>
</dbReference>
<dbReference type="PANTHER" id="PTHR43071:SF1">
    <property type="entry name" value="2-AMINO-4-HYDROXY-6-HYDROXYMETHYLDIHYDROPTERIDINE PYROPHOSPHOKINASE"/>
    <property type="match status" value="1"/>
</dbReference>
<dbReference type="RefSeq" id="WP_021687723.1">
    <property type="nucleotide sequence ID" value="NZ_KI260569.1"/>
</dbReference>
<dbReference type="NCBIfam" id="TIGR01498">
    <property type="entry name" value="folK"/>
    <property type="match status" value="1"/>
</dbReference>
<evidence type="ECO:0000256" key="2">
    <source>
        <dbReference type="ARBA" id="ARBA00005810"/>
    </source>
</evidence>
<proteinExistence type="inferred from homology"/>
<dbReference type="EMBL" id="AWVH01000037">
    <property type="protein sequence ID" value="ERJ92361.1"/>
    <property type="molecule type" value="Genomic_DNA"/>
</dbReference>
<evidence type="ECO:0000256" key="5">
    <source>
        <dbReference type="ARBA" id="ARBA00022679"/>
    </source>
</evidence>
<dbReference type="EC" id="2.7.6.3" evidence="3"/>
<keyword evidence="8" id="KW-0067">ATP-binding</keyword>
<keyword evidence="6" id="KW-0547">Nucleotide-binding</keyword>
<comment type="function">
    <text evidence="10">Catalyzes the transfer of pyrophosphate from adenosine triphosphate (ATP) to 6-hydroxymethyl-7,8-dihydropterin, an enzymatic step in folate biosynthesis pathway.</text>
</comment>
<evidence type="ECO:0000256" key="3">
    <source>
        <dbReference type="ARBA" id="ARBA00013253"/>
    </source>
</evidence>
<protein>
    <recommendedName>
        <fullName evidence="4">2-amino-4-hydroxy-6-hydroxymethyldihydropteridine pyrophosphokinase</fullName>
        <ecNumber evidence="3">2.7.6.3</ecNumber>
    </recommendedName>
    <alternativeName>
        <fullName evidence="11">6-hydroxymethyl-7,8-dihydropterin pyrophosphokinase</fullName>
    </alternativeName>
    <alternativeName>
        <fullName evidence="12">7,8-dihydro-6-hydroxymethylpterin-pyrophosphokinase</fullName>
    </alternativeName>
</protein>
<dbReference type="InterPro" id="IPR035907">
    <property type="entry name" value="Hppk_sf"/>
</dbReference>
<name>A0ABN0NXU1_TRELE</name>
<evidence type="ECO:0000256" key="8">
    <source>
        <dbReference type="ARBA" id="ARBA00022840"/>
    </source>
</evidence>